<protein>
    <submittedName>
        <fullName evidence="2">Uncharacterized protein</fullName>
    </submittedName>
</protein>
<evidence type="ECO:0000256" key="1">
    <source>
        <dbReference type="SAM" id="Phobius"/>
    </source>
</evidence>
<dbReference type="eggNOG" id="ENOG5033NA5">
    <property type="taxonomic scope" value="Bacteria"/>
</dbReference>
<keyword evidence="1" id="KW-0812">Transmembrane</keyword>
<keyword evidence="1" id="KW-0472">Membrane</keyword>
<name>B7GFD5_ANOFW</name>
<reference evidence="2 3" key="1">
    <citation type="journal article" date="2008" name="Genome Biol.">
        <title>Encapsulated in silica: genome, proteome and physiology of the thermophilic bacterium Anoxybacillus flavithermus WK1.</title>
        <authorList>
            <person name="Saw J.H."/>
            <person name="Mountain B.W."/>
            <person name="Feng L."/>
            <person name="Omelchenko M.V."/>
            <person name="Hou S."/>
            <person name="Saito J.A."/>
            <person name="Stott M.B."/>
            <person name="Li D."/>
            <person name="Zhao G."/>
            <person name="Wu J."/>
            <person name="Galperin M.Y."/>
            <person name="Koonin E.V."/>
            <person name="Makarova K.S."/>
            <person name="Wolf Y.I."/>
            <person name="Rigden D.J."/>
            <person name="Dunfield P.F."/>
            <person name="Wang L."/>
            <person name="Alam M."/>
        </authorList>
    </citation>
    <scope>NUCLEOTIDE SEQUENCE [LARGE SCALE GENOMIC DNA]</scope>
    <source>
        <strain evidence="3">DSM 21510 / WK1</strain>
    </source>
</reference>
<dbReference type="Proteomes" id="UP000000742">
    <property type="component" value="Chromosome"/>
</dbReference>
<dbReference type="KEGG" id="afl:Aflv_1260"/>
<keyword evidence="1" id="KW-1133">Transmembrane helix</keyword>
<gene>
    <name evidence="2" type="ordered locus">Aflv_1260</name>
</gene>
<dbReference type="AlphaFoldDB" id="B7GFD5"/>
<sequence>MKKSYIAFFVFLVYILYISWSKEGWKGILLLLLKGVVISVTTYIIVFIAVWLIRKMVSLFKRRF</sequence>
<dbReference type="HOGENOM" id="CLU_2857893_0_0_9"/>
<accession>B7GFD5</accession>
<dbReference type="EMBL" id="CP000922">
    <property type="protein sequence ID" value="ACJ33630.1"/>
    <property type="molecule type" value="Genomic_DNA"/>
</dbReference>
<evidence type="ECO:0000313" key="2">
    <source>
        <dbReference type="EMBL" id="ACJ33630.1"/>
    </source>
</evidence>
<organism evidence="2 3">
    <name type="scientific">Anoxybacillus flavithermus (strain DSM 21510 / WK1)</name>
    <dbReference type="NCBI Taxonomy" id="491915"/>
    <lineage>
        <taxon>Bacteria</taxon>
        <taxon>Bacillati</taxon>
        <taxon>Bacillota</taxon>
        <taxon>Bacilli</taxon>
        <taxon>Bacillales</taxon>
        <taxon>Anoxybacillaceae</taxon>
        <taxon>Anoxybacillus</taxon>
    </lineage>
</organism>
<proteinExistence type="predicted"/>
<feature type="transmembrane region" description="Helical" evidence="1">
    <location>
        <begin position="31"/>
        <end position="53"/>
    </location>
</feature>
<evidence type="ECO:0000313" key="3">
    <source>
        <dbReference type="Proteomes" id="UP000000742"/>
    </source>
</evidence>